<accession>A0A3D8IDB8</accession>
<dbReference type="NCBIfam" id="TIGR03347">
    <property type="entry name" value="VI_chp_1"/>
    <property type="match status" value="1"/>
</dbReference>
<protein>
    <submittedName>
        <fullName evidence="1">Type VI secretion system baseplate subunit TssG</fullName>
    </submittedName>
</protein>
<dbReference type="EMBL" id="NXLQ01000027">
    <property type="protein sequence ID" value="RDU62936.1"/>
    <property type="molecule type" value="Genomic_DNA"/>
</dbReference>
<dbReference type="AlphaFoldDB" id="A0A3D8IDB8"/>
<dbReference type="PANTHER" id="PTHR35564">
    <property type="match status" value="1"/>
</dbReference>
<name>A0A3D8IDB8_9HELI</name>
<gene>
    <name evidence="1" type="primary">tssG</name>
    <name evidence="1" type="ORF">CQA53_08900</name>
</gene>
<dbReference type="OrthoDB" id="5352652at2"/>
<comment type="caution">
    <text evidence="1">The sequence shown here is derived from an EMBL/GenBank/DDBJ whole genome shotgun (WGS) entry which is preliminary data.</text>
</comment>
<reference evidence="1 2" key="1">
    <citation type="submission" date="2018-04" db="EMBL/GenBank/DDBJ databases">
        <title>Novel Campyloabacter and Helicobacter Species and Strains.</title>
        <authorList>
            <person name="Mannion A.J."/>
            <person name="Shen Z."/>
            <person name="Fox J.G."/>
        </authorList>
    </citation>
    <scope>NUCLEOTIDE SEQUENCE [LARGE SCALE GENOMIC DNA]</scope>
    <source>
        <strain evidence="1 2">MIT 17-337</strain>
    </source>
</reference>
<keyword evidence="2" id="KW-1185">Reference proteome</keyword>
<dbReference type="PANTHER" id="PTHR35564:SF3">
    <property type="entry name" value="TYPE VI SECRETION SYSTEM BASEPLATE SUBUNIT TSSG"/>
    <property type="match status" value="1"/>
</dbReference>
<dbReference type="Proteomes" id="UP000256379">
    <property type="component" value="Unassembled WGS sequence"/>
</dbReference>
<organism evidence="1 2">
    <name type="scientific">Helicobacter didelphidarum</name>
    <dbReference type="NCBI Taxonomy" id="2040648"/>
    <lineage>
        <taxon>Bacteria</taxon>
        <taxon>Pseudomonadati</taxon>
        <taxon>Campylobacterota</taxon>
        <taxon>Epsilonproteobacteria</taxon>
        <taxon>Campylobacterales</taxon>
        <taxon>Helicobacteraceae</taxon>
        <taxon>Helicobacter</taxon>
    </lineage>
</organism>
<sequence length="322" mass="37226">MTLENLKARSDSKDLHALTPTSDSFYQSYRDLLQHFKQDDIFLRVNNMLGCPHREIDSIRIDDKRENLFVELFVNFLGLQGASSQLPSYMLDKLARNNDGSDGWSLLFDFFNHYILRIFFDIVALKSYPRSFEGDFEDKISQILFHILGLRDKQVARTYLPFSPIILSLRKPKNYIEKVLEINFNLKNKISIIENVAHHIPIHPQQQNRLGYSNNILGNGFIIGKSVISYQTKIAILIKDISYQEALKFFPTSQRFMDLREAVLFLTNYEFALDLHLLINHSDIMSIKLGANALNNTAKIGLGGILGKQRQSVYFIKIKMWG</sequence>
<proteinExistence type="predicted"/>
<dbReference type="Pfam" id="PF06996">
    <property type="entry name" value="T6SS_TssG"/>
    <property type="match status" value="1"/>
</dbReference>
<evidence type="ECO:0000313" key="1">
    <source>
        <dbReference type="EMBL" id="RDU62936.1"/>
    </source>
</evidence>
<dbReference type="InterPro" id="IPR010732">
    <property type="entry name" value="T6SS_TssG-like"/>
</dbReference>
<evidence type="ECO:0000313" key="2">
    <source>
        <dbReference type="Proteomes" id="UP000256379"/>
    </source>
</evidence>